<proteinExistence type="predicted"/>
<evidence type="ECO:0000313" key="1">
    <source>
        <dbReference type="EMBL" id="CAK5030644.1"/>
    </source>
</evidence>
<gene>
    <name evidence="1" type="ORF">MENTE1834_LOCUS7278</name>
</gene>
<dbReference type="Proteomes" id="UP001497535">
    <property type="component" value="Unassembled WGS sequence"/>
</dbReference>
<reference evidence="1" key="1">
    <citation type="submission" date="2023-11" db="EMBL/GenBank/DDBJ databases">
        <authorList>
            <person name="Poullet M."/>
        </authorList>
    </citation>
    <scope>NUCLEOTIDE SEQUENCE</scope>
    <source>
        <strain evidence="1">E1834</strain>
    </source>
</reference>
<keyword evidence="2" id="KW-1185">Reference proteome</keyword>
<comment type="caution">
    <text evidence="1">The sequence shown here is derived from an EMBL/GenBank/DDBJ whole genome shotgun (WGS) entry which is preliminary data.</text>
</comment>
<protein>
    <submittedName>
        <fullName evidence="1">Uncharacterized protein</fullName>
    </submittedName>
</protein>
<evidence type="ECO:0000313" key="2">
    <source>
        <dbReference type="Proteomes" id="UP001497535"/>
    </source>
</evidence>
<dbReference type="EMBL" id="CAVMJV010000005">
    <property type="protein sequence ID" value="CAK5030644.1"/>
    <property type="molecule type" value="Genomic_DNA"/>
</dbReference>
<name>A0ACB0Y4N4_MELEN</name>
<organism evidence="1 2">
    <name type="scientific">Meloidogyne enterolobii</name>
    <name type="common">Root-knot nematode worm</name>
    <name type="synonym">Meloidogyne mayaguensis</name>
    <dbReference type="NCBI Taxonomy" id="390850"/>
    <lineage>
        <taxon>Eukaryota</taxon>
        <taxon>Metazoa</taxon>
        <taxon>Ecdysozoa</taxon>
        <taxon>Nematoda</taxon>
        <taxon>Chromadorea</taxon>
        <taxon>Rhabditida</taxon>
        <taxon>Tylenchina</taxon>
        <taxon>Tylenchomorpha</taxon>
        <taxon>Tylenchoidea</taxon>
        <taxon>Meloidogynidae</taxon>
        <taxon>Meloidogyninae</taxon>
        <taxon>Meloidogyne</taxon>
    </lineage>
</organism>
<sequence length="53" mass="6523">MKNNKIFFFIFISSFFSCLFLHHPHLHNPFSHLSILILLLSLFLEFKKFYKIY</sequence>
<accession>A0ACB0Y4N4</accession>